<evidence type="ECO:0000259" key="2">
    <source>
        <dbReference type="Pfam" id="PF01609"/>
    </source>
</evidence>
<feature type="transmembrane region" description="Helical" evidence="1">
    <location>
        <begin position="369"/>
        <end position="392"/>
    </location>
</feature>
<dbReference type="EMBL" id="DXEV01000082">
    <property type="protein sequence ID" value="HIX56631.1"/>
    <property type="molecule type" value="Genomic_DNA"/>
</dbReference>
<dbReference type="Pfam" id="PF01609">
    <property type="entry name" value="DDE_Tnp_1"/>
    <property type="match status" value="1"/>
</dbReference>
<dbReference type="InterPro" id="IPR012337">
    <property type="entry name" value="RNaseH-like_sf"/>
</dbReference>
<evidence type="ECO:0000313" key="3">
    <source>
        <dbReference type="EMBL" id="HIX56631.1"/>
    </source>
</evidence>
<dbReference type="PANTHER" id="PTHR33258:SF1">
    <property type="entry name" value="TRANSPOSASE INSL FOR INSERTION SEQUENCE ELEMENT IS186A-RELATED"/>
    <property type="match status" value="1"/>
</dbReference>
<reference evidence="3" key="1">
    <citation type="journal article" date="2021" name="PeerJ">
        <title>Extensive microbial diversity within the chicken gut microbiome revealed by metagenomics and culture.</title>
        <authorList>
            <person name="Gilroy R."/>
            <person name="Ravi A."/>
            <person name="Getino M."/>
            <person name="Pursley I."/>
            <person name="Horton D.L."/>
            <person name="Alikhan N.F."/>
            <person name="Baker D."/>
            <person name="Gharbi K."/>
            <person name="Hall N."/>
            <person name="Watson M."/>
            <person name="Adriaenssens E.M."/>
            <person name="Foster-Nyarko E."/>
            <person name="Jarju S."/>
            <person name="Secka A."/>
            <person name="Antonio M."/>
            <person name="Oren A."/>
            <person name="Chaudhuri R.R."/>
            <person name="La Ragione R."/>
            <person name="Hildebrand F."/>
            <person name="Pallen M.J."/>
        </authorList>
    </citation>
    <scope>NUCLEOTIDE SEQUENCE</scope>
    <source>
        <strain evidence="3">USASDec5-558</strain>
    </source>
</reference>
<sequence>MITQFSYTQLSDVNGWIKRIRDIGLKIFMKKRYDEVMDEVAKDVGLQQRTQRVFGIGEKFVGAMSYTSQQQQSCNLVFQGFVNTLYKDAGGERVISNSALIKQLQKPETLEFLKGMIDMHNALMLLKRPKYGYTTSVDKICKIAGVRDCVNVDGTYIGVMHSDKYECRAEKDAAGLGLHCLTLDKTGTIVSFEITQAASNERLYAPIGDIHDVLIMADRGYPSYLIFVRLLARDLSHNVKFIFRAEPQWKMTIDSAINANGCPIALDDVKGDIDVSDLANHFIDMQVRIQRPKSYKASEVPEKEIALRLVRVYRPHDKSWAYYVTNISPETMSVRIFPQVYRLRWISEQIYKCAKSYTSMAKGINSRHFSIVMFFIVASICVMAIRTIMAAYMRPDKGKTLSLIKVHKHIGSCTLIFCDVVKISIDKVLRRLRAEARILTRICLSSSVSKRDKMRLSSYQAVFEKIMTILRLDGIEVEAFTSVA</sequence>
<dbReference type="PANTHER" id="PTHR33258">
    <property type="entry name" value="TRANSPOSASE INSL FOR INSERTION SEQUENCE ELEMENT IS186A-RELATED"/>
    <property type="match status" value="1"/>
</dbReference>
<dbReference type="AlphaFoldDB" id="A0A9D1WCE6"/>
<comment type="caution">
    <text evidence="3">The sequence shown here is derived from an EMBL/GenBank/DDBJ whole genome shotgun (WGS) entry which is preliminary data.</text>
</comment>
<feature type="domain" description="Transposase IS4-like" evidence="2">
    <location>
        <begin position="149"/>
        <end position="376"/>
    </location>
</feature>
<accession>A0A9D1WCE6</accession>
<dbReference type="InterPro" id="IPR002559">
    <property type="entry name" value="Transposase_11"/>
</dbReference>
<reference evidence="3" key="2">
    <citation type="submission" date="2021-04" db="EMBL/GenBank/DDBJ databases">
        <authorList>
            <person name="Gilroy R."/>
        </authorList>
    </citation>
    <scope>NUCLEOTIDE SEQUENCE</scope>
    <source>
        <strain evidence="3">USASDec5-558</strain>
    </source>
</reference>
<dbReference type="GO" id="GO:0003677">
    <property type="term" value="F:DNA binding"/>
    <property type="evidence" value="ECO:0007669"/>
    <property type="project" value="InterPro"/>
</dbReference>
<keyword evidence="1" id="KW-1133">Transmembrane helix</keyword>
<dbReference type="Proteomes" id="UP000886829">
    <property type="component" value="Unassembled WGS sequence"/>
</dbReference>
<proteinExistence type="predicted"/>
<name>A0A9D1WCE6_9GAMM</name>
<dbReference type="GO" id="GO:0004803">
    <property type="term" value="F:transposase activity"/>
    <property type="evidence" value="ECO:0007669"/>
    <property type="project" value="InterPro"/>
</dbReference>
<evidence type="ECO:0000256" key="1">
    <source>
        <dbReference type="SAM" id="Phobius"/>
    </source>
</evidence>
<gene>
    <name evidence="3" type="ORF">H9850_04065</name>
</gene>
<keyword evidence="1" id="KW-0472">Membrane</keyword>
<keyword evidence="1" id="KW-0812">Transmembrane</keyword>
<dbReference type="SUPFAM" id="SSF53098">
    <property type="entry name" value="Ribonuclease H-like"/>
    <property type="match status" value="1"/>
</dbReference>
<organism evidence="3 4">
    <name type="scientific">Candidatus Anaerobiospirillum pullistercoris</name>
    <dbReference type="NCBI Taxonomy" id="2838452"/>
    <lineage>
        <taxon>Bacteria</taxon>
        <taxon>Pseudomonadati</taxon>
        <taxon>Pseudomonadota</taxon>
        <taxon>Gammaproteobacteria</taxon>
        <taxon>Aeromonadales</taxon>
        <taxon>Succinivibrionaceae</taxon>
        <taxon>Anaerobiospirillum</taxon>
    </lineage>
</organism>
<evidence type="ECO:0000313" key="4">
    <source>
        <dbReference type="Proteomes" id="UP000886829"/>
    </source>
</evidence>
<dbReference type="GO" id="GO:0006313">
    <property type="term" value="P:DNA transposition"/>
    <property type="evidence" value="ECO:0007669"/>
    <property type="project" value="InterPro"/>
</dbReference>
<protein>
    <submittedName>
        <fullName evidence="3">Transposase</fullName>
    </submittedName>
</protein>